<sequence>MIKEPFLINTPFPIKTERLILRPVMPGDSSIIFNLIEQSRNNLGEWLPWVSSVKAEVDSEKMLASFILNLF</sequence>
<name>A0A0C1QQ41_9RICK</name>
<accession>A0A0C1QQ41</accession>
<dbReference type="STRING" id="86105.NF27_CG01780"/>
<proteinExistence type="predicted"/>
<comment type="caution">
    <text evidence="1">The sequence shown here is derived from an EMBL/GenBank/DDBJ whole genome shotgun (WGS) entry which is preliminary data.</text>
</comment>
<dbReference type="EMBL" id="JSWE01000058">
    <property type="protein sequence ID" value="KIE05998.1"/>
    <property type="molecule type" value="Genomic_DNA"/>
</dbReference>
<organism evidence="1 2">
    <name type="scientific">Candidatus Jidaibacter acanthamoebae</name>
    <dbReference type="NCBI Taxonomy" id="86105"/>
    <lineage>
        <taxon>Bacteria</taxon>
        <taxon>Pseudomonadati</taxon>
        <taxon>Pseudomonadota</taxon>
        <taxon>Alphaproteobacteria</taxon>
        <taxon>Rickettsiales</taxon>
        <taxon>Candidatus Midichloriaceae</taxon>
        <taxon>Candidatus Jidaibacter</taxon>
    </lineage>
</organism>
<dbReference type="AlphaFoldDB" id="A0A0C1QQ41"/>
<evidence type="ECO:0008006" key="3">
    <source>
        <dbReference type="Google" id="ProtNLM"/>
    </source>
</evidence>
<dbReference type="Gene3D" id="3.40.630.30">
    <property type="match status" value="1"/>
</dbReference>
<keyword evidence="2" id="KW-1185">Reference proteome</keyword>
<dbReference type="OrthoDB" id="6293260at2"/>
<dbReference type="InterPro" id="IPR016181">
    <property type="entry name" value="Acyl_CoA_acyltransferase"/>
</dbReference>
<dbReference type="Proteomes" id="UP000031258">
    <property type="component" value="Unassembled WGS sequence"/>
</dbReference>
<dbReference type="SUPFAM" id="SSF55729">
    <property type="entry name" value="Acyl-CoA N-acyltransferases (Nat)"/>
    <property type="match status" value="1"/>
</dbReference>
<evidence type="ECO:0000313" key="1">
    <source>
        <dbReference type="EMBL" id="KIE05998.1"/>
    </source>
</evidence>
<dbReference type="RefSeq" id="WP_053332500.1">
    <property type="nucleotide sequence ID" value="NZ_JSWE01000058.1"/>
</dbReference>
<evidence type="ECO:0000313" key="2">
    <source>
        <dbReference type="Proteomes" id="UP000031258"/>
    </source>
</evidence>
<protein>
    <recommendedName>
        <fullName evidence="3">N-acetyltransferase domain-containing protein</fullName>
    </recommendedName>
</protein>
<gene>
    <name evidence="1" type="ORF">NF27_CG01780</name>
</gene>
<reference evidence="1 2" key="1">
    <citation type="submission" date="2014-11" db="EMBL/GenBank/DDBJ databases">
        <title>A Rickettsiales Symbiont of Amoebae With Ancient Features.</title>
        <authorList>
            <person name="Schulz F."/>
            <person name="Martijn J."/>
            <person name="Wascher F."/>
            <person name="Kostanjsek R."/>
            <person name="Ettema T.J."/>
            <person name="Horn M."/>
        </authorList>
    </citation>
    <scope>NUCLEOTIDE SEQUENCE [LARGE SCALE GENOMIC DNA]</scope>
    <source>
        <strain evidence="1 2">UWC36</strain>
    </source>
</reference>